<keyword evidence="3" id="KW-1185">Reference proteome</keyword>
<keyword evidence="1" id="KW-0472">Membrane</keyword>
<dbReference type="EMBL" id="JAATEO010000004">
    <property type="protein sequence ID" value="NJP31487.1"/>
    <property type="molecule type" value="Genomic_DNA"/>
</dbReference>
<evidence type="ECO:0000256" key="1">
    <source>
        <dbReference type="SAM" id="Phobius"/>
    </source>
</evidence>
<comment type="caution">
    <text evidence="2">The sequence shown here is derived from an EMBL/GenBank/DDBJ whole genome shotgun (WGS) entry which is preliminary data.</text>
</comment>
<dbReference type="RefSeq" id="WP_167999892.1">
    <property type="nucleotide sequence ID" value="NZ_JAATEO010000004.1"/>
</dbReference>
<keyword evidence="1" id="KW-1133">Transmembrane helix</keyword>
<dbReference type="Proteomes" id="UP000783871">
    <property type="component" value="Unassembled WGS sequence"/>
</dbReference>
<keyword evidence="1" id="KW-0812">Transmembrane</keyword>
<organism evidence="2 3">
    <name type="scientific">Micromonospora thermarum</name>
    <dbReference type="NCBI Taxonomy" id="2720024"/>
    <lineage>
        <taxon>Bacteria</taxon>
        <taxon>Bacillati</taxon>
        <taxon>Actinomycetota</taxon>
        <taxon>Actinomycetes</taxon>
        <taxon>Micromonosporales</taxon>
        <taxon>Micromonosporaceae</taxon>
        <taxon>Micromonospora</taxon>
    </lineage>
</organism>
<gene>
    <name evidence="2" type="ORF">HCJ94_05660</name>
</gene>
<sequence length="283" mass="29433">MSAVHPGYALPSGPDRPPGRRRAARWVVVAAVAWAVLLAALAWWSVRTDPPTVKEQRTIGQATPVVHRAVGHLVAAIGPAGAWVMTPETVEKGCRVTPVSDGADLTRGVDVLVAEGGERALLDRVADALPEPWRAGVRDSVDGPRLRADAGEFIPVEGRVAAPGRVRFTVATGCRPADVEFGDLLPLHAAGPALEEASRALGRPATDVTRVVVARCPDGGNAWTRWVDAGSDPVSLDALAPLAAGAVLVDTPEAYAYRRGPDIVLADATGEELRLAASTGCAG</sequence>
<evidence type="ECO:0000313" key="2">
    <source>
        <dbReference type="EMBL" id="NJP31487.1"/>
    </source>
</evidence>
<feature type="transmembrane region" description="Helical" evidence="1">
    <location>
        <begin position="26"/>
        <end position="46"/>
    </location>
</feature>
<name>A0ABX0Z137_9ACTN</name>
<evidence type="ECO:0000313" key="3">
    <source>
        <dbReference type="Proteomes" id="UP000783871"/>
    </source>
</evidence>
<accession>A0ABX0Z137</accession>
<protein>
    <submittedName>
        <fullName evidence="2">Uncharacterized protein</fullName>
    </submittedName>
</protein>
<reference evidence="2 3" key="1">
    <citation type="submission" date="2020-03" db="EMBL/GenBank/DDBJ databases">
        <title>WGS of actinomycetes isolated from Thailand.</title>
        <authorList>
            <person name="Thawai C."/>
        </authorList>
    </citation>
    <scope>NUCLEOTIDE SEQUENCE [LARGE SCALE GENOMIC DNA]</scope>
    <source>
        <strain evidence="2 3">HSS6-12</strain>
    </source>
</reference>
<proteinExistence type="predicted"/>